<dbReference type="GO" id="GO:0000977">
    <property type="term" value="F:RNA polymerase II transcription regulatory region sequence-specific DNA binding"/>
    <property type="evidence" value="ECO:0007669"/>
    <property type="project" value="TreeGrafter"/>
</dbReference>
<feature type="domain" description="NF-X1-type" evidence="10">
    <location>
        <begin position="3"/>
        <end position="16"/>
    </location>
</feature>
<name>C6HS29_AJECH</name>
<organism evidence="11 12">
    <name type="scientific">Ajellomyces capsulatus (strain H143)</name>
    <name type="common">Darling's disease fungus</name>
    <name type="synonym">Histoplasma capsulatum</name>
    <dbReference type="NCBI Taxonomy" id="544712"/>
    <lineage>
        <taxon>Eukaryota</taxon>
        <taxon>Fungi</taxon>
        <taxon>Dikarya</taxon>
        <taxon>Ascomycota</taxon>
        <taxon>Pezizomycotina</taxon>
        <taxon>Eurotiomycetes</taxon>
        <taxon>Eurotiomycetidae</taxon>
        <taxon>Onygenales</taxon>
        <taxon>Ajellomycetaceae</taxon>
        <taxon>Histoplasma</taxon>
    </lineage>
</organism>
<dbReference type="HOGENOM" id="CLU_2333143_0_0_1"/>
<evidence type="ECO:0000256" key="6">
    <source>
        <dbReference type="ARBA" id="ARBA00022833"/>
    </source>
</evidence>
<dbReference type="PANTHER" id="PTHR12360">
    <property type="entry name" value="NUCLEAR TRANSCRIPTION FACTOR, X-BOX BINDING 1 NFX1"/>
    <property type="match status" value="1"/>
</dbReference>
<evidence type="ECO:0000256" key="8">
    <source>
        <dbReference type="ARBA" id="ARBA00023163"/>
    </source>
</evidence>
<dbReference type="VEuPathDB" id="FungiDB:HCDG_09010"/>
<comment type="similarity">
    <text evidence="2">Belongs to the NFX1 family.</text>
</comment>
<dbReference type="InterPro" id="IPR000967">
    <property type="entry name" value="Znf_NFX1"/>
</dbReference>
<dbReference type="AlphaFoldDB" id="C6HS29"/>
<keyword evidence="6" id="KW-0862">Zinc</keyword>
<evidence type="ECO:0000256" key="9">
    <source>
        <dbReference type="ARBA" id="ARBA00023242"/>
    </source>
</evidence>
<proteinExistence type="inferred from homology"/>
<evidence type="ECO:0000256" key="4">
    <source>
        <dbReference type="ARBA" id="ARBA00022737"/>
    </source>
</evidence>
<dbReference type="PANTHER" id="PTHR12360:SF12">
    <property type="entry name" value="TRANSCRIPTIONAL REPRESSOR NF-X1"/>
    <property type="match status" value="1"/>
</dbReference>
<keyword evidence="5" id="KW-0863">Zinc-finger</keyword>
<dbReference type="GO" id="GO:0005634">
    <property type="term" value="C:nucleus"/>
    <property type="evidence" value="ECO:0007669"/>
    <property type="project" value="UniProtKB-SubCell"/>
</dbReference>
<accession>C6HS29</accession>
<dbReference type="STRING" id="544712.C6HS29"/>
<dbReference type="Proteomes" id="UP000002624">
    <property type="component" value="Unassembled WGS sequence"/>
</dbReference>
<dbReference type="Pfam" id="PF01422">
    <property type="entry name" value="zf-NF-X1"/>
    <property type="match status" value="2"/>
</dbReference>
<protein>
    <submittedName>
        <fullName evidence="11">NF-X1 type Zn finger-containing protein</fullName>
    </submittedName>
</protein>
<evidence type="ECO:0000259" key="10">
    <source>
        <dbReference type="Pfam" id="PF01422"/>
    </source>
</evidence>
<evidence type="ECO:0000313" key="11">
    <source>
        <dbReference type="EMBL" id="EER36847.1"/>
    </source>
</evidence>
<keyword evidence="7" id="KW-0805">Transcription regulation</keyword>
<evidence type="ECO:0000256" key="3">
    <source>
        <dbReference type="ARBA" id="ARBA00022723"/>
    </source>
</evidence>
<gene>
    <name evidence="11" type="ORF">HCDG_09010</name>
</gene>
<keyword evidence="8" id="KW-0804">Transcription</keyword>
<evidence type="ECO:0000256" key="1">
    <source>
        <dbReference type="ARBA" id="ARBA00004123"/>
    </source>
</evidence>
<evidence type="ECO:0000313" key="12">
    <source>
        <dbReference type="Proteomes" id="UP000002624"/>
    </source>
</evidence>
<evidence type="ECO:0000256" key="5">
    <source>
        <dbReference type="ARBA" id="ARBA00022771"/>
    </source>
</evidence>
<dbReference type="InterPro" id="IPR034078">
    <property type="entry name" value="NFX1_fam"/>
</dbReference>
<sequence>MNCGRHTCGEHCCPGERKAIERQATKRKLKSLNVANRPNDHDIEAEHICTRVCGRLLKCSKHMCQELCHKGSCASTLPLRLREAEIMWTSTNIAQLSH</sequence>
<dbReference type="GO" id="GO:0008270">
    <property type="term" value="F:zinc ion binding"/>
    <property type="evidence" value="ECO:0007669"/>
    <property type="project" value="UniProtKB-KW"/>
</dbReference>
<dbReference type="EMBL" id="GG692437">
    <property type="protein sequence ID" value="EER36847.1"/>
    <property type="molecule type" value="Genomic_DNA"/>
</dbReference>
<keyword evidence="4" id="KW-0677">Repeat</keyword>
<keyword evidence="3" id="KW-0479">Metal-binding</keyword>
<feature type="domain" description="NF-X1-type" evidence="10">
    <location>
        <begin position="59"/>
        <end position="74"/>
    </location>
</feature>
<dbReference type="GO" id="GO:0000122">
    <property type="term" value="P:negative regulation of transcription by RNA polymerase II"/>
    <property type="evidence" value="ECO:0007669"/>
    <property type="project" value="TreeGrafter"/>
</dbReference>
<reference evidence="12" key="1">
    <citation type="submission" date="2009-05" db="EMBL/GenBank/DDBJ databases">
        <title>The genome sequence of Ajellomyces capsulatus strain H143.</title>
        <authorList>
            <person name="Champion M."/>
            <person name="Cuomo C.A."/>
            <person name="Ma L.-J."/>
            <person name="Henn M.R."/>
            <person name="Sil A."/>
            <person name="Goldman B."/>
            <person name="Young S.K."/>
            <person name="Kodira C.D."/>
            <person name="Zeng Q."/>
            <person name="Koehrsen M."/>
            <person name="Alvarado L."/>
            <person name="Berlin A.M."/>
            <person name="Borenstein D."/>
            <person name="Chen Z."/>
            <person name="Engels R."/>
            <person name="Freedman E."/>
            <person name="Gellesch M."/>
            <person name="Goldberg J."/>
            <person name="Griggs A."/>
            <person name="Gujja S."/>
            <person name="Heiman D.I."/>
            <person name="Hepburn T.A."/>
            <person name="Howarth C."/>
            <person name="Jen D."/>
            <person name="Larson L."/>
            <person name="Lewis B."/>
            <person name="Mehta T."/>
            <person name="Park D."/>
            <person name="Pearson M."/>
            <person name="Roberts A."/>
            <person name="Saif S."/>
            <person name="Shea T.D."/>
            <person name="Shenoy N."/>
            <person name="Sisk P."/>
            <person name="Stolte C."/>
            <person name="Sykes S."/>
            <person name="Walk T."/>
            <person name="White J."/>
            <person name="Yandava C."/>
            <person name="Klein B."/>
            <person name="McEwen J.G."/>
            <person name="Puccia R."/>
            <person name="Goldman G.H."/>
            <person name="Felipe M.S."/>
            <person name="Nino-Vega G."/>
            <person name="San-Blas G."/>
            <person name="Taylor J.W."/>
            <person name="Mendoza L."/>
            <person name="Galagan J.E."/>
            <person name="Nusbaum C."/>
            <person name="Birren B.W."/>
        </authorList>
    </citation>
    <scope>NUCLEOTIDE SEQUENCE [LARGE SCALE GENOMIC DNA]</scope>
    <source>
        <strain evidence="12">H143</strain>
    </source>
</reference>
<keyword evidence="9" id="KW-0539">Nucleus</keyword>
<comment type="subcellular location">
    <subcellularLocation>
        <location evidence="1">Nucleus</location>
    </subcellularLocation>
</comment>
<dbReference type="GO" id="GO:0000981">
    <property type="term" value="F:DNA-binding transcription factor activity, RNA polymerase II-specific"/>
    <property type="evidence" value="ECO:0007669"/>
    <property type="project" value="TreeGrafter"/>
</dbReference>
<evidence type="ECO:0000256" key="2">
    <source>
        <dbReference type="ARBA" id="ARBA00007269"/>
    </source>
</evidence>
<evidence type="ECO:0000256" key="7">
    <source>
        <dbReference type="ARBA" id="ARBA00023015"/>
    </source>
</evidence>